<proteinExistence type="predicted"/>
<protein>
    <submittedName>
        <fullName evidence="1">Uncharacterized protein</fullName>
    </submittedName>
</protein>
<dbReference type="AlphaFoldDB" id="A0AAW5ZSE6"/>
<evidence type="ECO:0000313" key="2">
    <source>
        <dbReference type="Proteomes" id="UP001144050"/>
    </source>
</evidence>
<dbReference type="EMBL" id="JAIVFG010000027">
    <property type="protein sequence ID" value="MDB0572338.1"/>
    <property type="molecule type" value="Genomic_DNA"/>
</dbReference>
<reference evidence="1" key="1">
    <citation type="submission" date="2021-09" db="EMBL/GenBank/DDBJ databases">
        <title>Genomic analysis of Ralstonia spp.</title>
        <authorList>
            <person name="Aburjaile F."/>
            <person name="Ariute J.C."/>
            <person name="Pais A.K.L."/>
            <person name="Albuquerque G.M.R."/>
            <person name="Silva A.M.F."/>
            <person name="Brenig B."/>
            <person name="Azevedo V."/>
            <person name="Matiuzzi M."/>
            <person name="Ramos R."/>
            <person name="Goes-Neto A."/>
            <person name="Soares S."/>
            <person name="Iseppon A.M.B."/>
            <person name="Souza E."/>
            <person name="Gama M."/>
        </authorList>
    </citation>
    <scope>NUCLEOTIDE SEQUENCE</scope>
    <source>
        <strain evidence="1">CCRMRs91</strain>
    </source>
</reference>
<comment type="caution">
    <text evidence="1">The sequence shown here is derived from an EMBL/GenBank/DDBJ whole genome shotgun (WGS) entry which is preliminary data.</text>
</comment>
<dbReference type="RefSeq" id="WP_052485969.1">
    <property type="nucleotide sequence ID" value="NZ_CDLW01000001.1"/>
</dbReference>
<accession>A0AAW5ZSE6</accession>
<evidence type="ECO:0000313" key="1">
    <source>
        <dbReference type="EMBL" id="MDB0572338.1"/>
    </source>
</evidence>
<dbReference type="Proteomes" id="UP001144050">
    <property type="component" value="Unassembled WGS sequence"/>
</dbReference>
<organism evidence="1 2">
    <name type="scientific">Ralstonia solanacearum</name>
    <name type="common">Pseudomonas solanacearum</name>
    <dbReference type="NCBI Taxonomy" id="305"/>
    <lineage>
        <taxon>Bacteria</taxon>
        <taxon>Pseudomonadati</taxon>
        <taxon>Pseudomonadota</taxon>
        <taxon>Betaproteobacteria</taxon>
        <taxon>Burkholderiales</taxon>
        <taxon>Burkholderiaceae</taxon>
        <taxon>Ralstonia</taxon>
        <taxon>Ralstonia solanacearum species complex</taxon>
    </lineage>
</organism>
<sequence length="146" mass="15965">MSEENNIDLFNEHVSKIFALLYESFPVPVHISQDSFSYASSTKDSEGLGAVEEQYEPIMHAVLWLCEERYIRFKDQTMDGAFFFVTLSQKGLTALRAIPESLQGKEPLGKQITAAVKGGAVGGARKLAEQALLLGAKYAMNGMAGT</sequence>
<gene>
    <name evidence="1" type="ORF">LBW59_16380</name>
</gene>
<name>A0AAW5ZSE6_RALSL</name>